<evidence type="ECO:0000313" key="1">
    <source>
        <dbReference type="EMBL" id="KAJ1148852.1"/>
    </source>
</evidence>
<dbReference type="AlphaFoldDB" id="A0AAV7RAL8"/>
<dbReference type="Proteomes" id="UP001066276">
    <property type="component" value="Chromosome 5"/>
</dbReference>
<gene>
    <name evidence="1" type="ORF">NDU88_001676</name>
</gene>
<sequence>MKTCDAVVKCCGRRGRVGPVSRESPAARVSHRIAHAAAAGSEPRGVEPPVPVAKMLCLSRKKGSDTHRSFRRSVK</sequence>
<proteinExistence type="predicted"/>
<name>A0AAV7RAL8_PLEWA</name>
<comment type="caution">
    <text evidence="1">The sequence shown here is derived from an EMBL/GenBank/DDBJ whole genome shotgun (WGS) entry which is preliminary data.</text>
</comment>
<protein>
    <submittedName>
        <fullName evidence="1">Uncharacterized protein</fullName>
    </submittedName>
</protein>
<dbReference type="EMBL" id="JANPWB010000009">
    <property type="protein sequence ID" value="KAJ1148852.1"/>
    <property type="molecule type" value="Genomic_DNA"/>
</dbReference>
<evidence type="ECO:0000313" key="2">
    <source>
        <dbReference type="Proteomes" id="UP001066276"/>
    </source>
</evidence>
<accession>A0AAV7RAL8</accession>
<keyword evidence="2" id="KW-1185">Reference proteome</keyword>
<organism evidence="1 2">
    <name type="scientific">Pleurodeles waltl</name>
    <name type="common">Iberian ribbed newt</name>
    <dbReference type="NCBI Taxonomy" id="8319"/>
    <lineage>
        <taxon>Eukaryota</taxon>
        <taxon>Metazoa</taxon>
        <taxon>Chordata</taxon>
        <taxon>Craniata</taxon>
        <taxon>Vertebrata</taxon>
        <taxon>Euteleostomi</taxon>
        <taxon>Amphibia</taxon>
        <taxon>Batrachia</taxon>
        <taxon>Caudata</taxon>
        <taxon>Salamandroidea</taxon>
        <taxon>Salamandridae</taxon>
        <taxon>Pleurodelinae</taxon>
        <taxon>Pleurodeles</taxon>
    </lineage>
</organism>
<reference evidence="1" key="1">
    <citation type="journal article" date="2022" name="bioRxiv">
        <title>Sequencing and chromosome-scale assembly of the giantPleurodeles waltlgenome.</title>
        <authorList>
            <person name="Brown T."/>
            <person name="Elewa A."/>
            <person name="Iarovenko S."/>
            <person name="Subramanian E."/>
            <person name="Araus A.J."/>
            <person name="Petzold A."/>
            <person name="Susuki M."/>
            <person name="Suzuki K.-i.T."/>
            <person name="Hayashi T."/>
            <person name="Toyoda A."/>
            <person name="Oliveira C."/>
            <person name="Osipova E."/>
            <person name="Leigh N.D."/>
            <person name="Simon A."/>
            <person name="Yun M.H."/>
        </authorList>
    </citation>
    <scope>NUCLEOTIDE SEQUENCE</scope>
    <source>
        <strain evidence="1">20211129_DDA</strain>
        <tissue evidence="1">Liver</tissue>
    </source>
</reference>